<protein>
    <submittedName>
        <fullName evidence="4">NFACT-C domain-containing protein</fullName>
    </submittedName>
</protein>
<dbReference type="PANTHER" id="PTHR15239:SF6">
    <property type="entry name" value="RIBOSOME QUALITY CONTROL COMPLEX SUBUNIT NEMF"/>
    <property type="match status" value="1"/>
</dbReference>
<feature type="domain" description="NFACT protein C-terminal" evidence="1">
    <location>
        <begin position="9"/>
        <end position="70"/>
    </location>
</feature>
<accession>A0A0N4THH6</accession>
<evidence type="ECO:0000313" key="4">
    <source>
        <dbReference type="WBParaSite" id="BPAG_0000766501-mRNA-1"/>
    </source>
</evidence>
<dbReference type="STRING" id="6280.A0A0N4THH6"/>
<dbReference type="GO" id="GO:0000049">
    <property type="term" value="F:tRNA binding"/>
    <property type="evidence" value="ECO:0007669"/>
    <property type="project" value="TreeGrafter"/>
</dbReference>
<dbReference type="WBParaSite" id="BPAG_0000766501-mRNA-1">
    <property type="protein sequence ID" value="BPAG_0000766501-mRNA-1"/>
    <property type="gene ID" value="BPAG_0000766501"/>
</dbReference>
<evidence type="ECO:0000313" key="3">
    <source>
        <dbReference type="Proteomes" id="UP000278627"/>
    </source>
</evidence>
<name>A0A0N4THH6_BRUPA</name>
<gene>
    <name evidence="2" type="ORF">BPAG_LOCUS7627</name>
</gene>
<evidence type="ECO:0000313" key="2">
    <source>
        <dbReference type="EMBL" id="VDN88813.1"/>
    </source>
</evidence>
<proteinExistence type="predicted"/>
<keyword evidence="3" id="KW-1185">Reference proteome</keyword>
<reference evidence="2 3" key="2">
    <citation type="submission" date="2018-11" db="EMBL/GenBank/DDBJ databases">
        <authorList>
            <consortium name="Pathogen Informatics"/>
        </authorList>
    </citation>
    <scope>NUCLEOTIDE SEQUENCE [LARGE SCALE GENOMIC DNA]</scope>
</reference>
<dbReference type="GO" id="GO:0072344">
    <property type="term" value="P:rescue of stalled ribosome"/>
    <property type="evidence" value="ECO:0007669"/>
    <property type="project" value="TreeGrafter"/>
</dbReference>
<dbReference type="EMBL" id="UZAD01008969">
    <property type="protein sequence ID" value="VDN88813.1"/>
    <property type="molecule type" value="Genomic_DNA"/>
</dbReference>
<dbReference type="InterPro" id="IPR051608">
    <property type="entry name" value="RQC_Subunit_NEMF"/>
</dbReference>
<organism evidence="4">
    <name type="scientific">Brugia pahangi</name>
    <name type="common">Filarial nematode worm</name>
    <dbReference type="NCBI Taxonomy" id="6280"/>
    <lineage>
        <taxon>Eukaryota</taxon>
        <taxon>Metazoa</taxon>
        <taxon>Ecdysozoa</taxon>
        <taxon>Nematoda</taxon>
        <taxon>Chromadorea</taxon>
        <taxon>Rhabditida</taxon>
        <taxon>Spirurina</taxon>
        <taxon>Spiruromorpha</taxon>
        <taxon>Filarioidea</taxon>
        <taxon>Onchocercidae</taxon>
        <taxon>Brugia</taxon>
    </lineage>
</organism>
<dbReference type="GO" id="GO:0043023">
    <property type="term" value="F:ribosomal large subunit binding"/>
    <property type="evidence" value="ECO:0007669"/>
    <property type="project" value="TreeGrafter"/>
</dbReference>
<evidence type="ECO:0000259" key="1">
    <source>
        <dbReference type="Pfam" id="PF11923"/>
    </source>
</evidence>
<dbReference type="Pfam" id="PF11923">
    <property type="entry name" value="NFACT-C"/>
    <property type="match status" value="1"/>
</dbReference>
<dbReference type="PANTHER" id="PTHR15239">
    <property type="entry name" value="NUCLEAR EXPORT MEDIATOR FACTOR NEMF"/>
    <property type="match status" value="1"/>
</dbReference>
<dbReference type="AlphaFoldDB" id="A0A0N4THH6"/>
<dbReference type="Proteomes" id="UP000278627">
    <property type="component" value="Unassembled WGS sequence"/>
</dbReference>
<dbReference type="GO" id="GO:1990112">
    <property type="term" value="C:RQC complex"/>
    <property type="evidence" value="ECO:0007669"/>
    <property type="project" value="TreeGrafter"/>
</dbReference>
<reference evidence="4" key="1">
    <citation type="submission" date="2017-02" db="UniProtKB">
        <authorList>
            <consortium name="WormBaseParasite"/>
        </authorList>
    </citation>
    <scope>IDENTIFICATION</scope>
</reference>
<sequence length="71" mass="7878">MADMAVMDAEETKMLNSLTWRPLDEDVLLFALVVVAPYQTMQNFKYKVKLTPGTGKRGKAAKSAIALFQQG</sequence>
<dbReference type="InterPro" id="IPR021846">
    <property type="entry name" value="NFACT-C"/>
</dbReference>
<dbReference type="GO" id="GO:1990116">
    <property type="term" value="P:ribosome-associated ubiquitin-dependent protein catabolic process"/>
    <property type="evidence" value="ECO:0007669"/>
    <property type="project" value="TreeGrafter"/>
</dbReference>